<keyword evidence="11" id="KW-1185">Reference proteome</keyword>
<evidence type="ECO:0000256" key="2">
    <source>
        <dbReference type="ARBA" id="ARBA00022448"/>
    </source>
</evidence>
<evidence type="ECO:0000256" key="3">
    <source>
        <dbReference type="ARBA" id="ARBA00022475"/>
    </source>
</evidence>
<evidence type="ECO:0000256" key="1">
    <source>
        <dbReference type="ARBA" id="ARBA00004162"/>
    </source>
</evidence>
<dbReference type="PANTHER" id="PTHR42982:SF1">
    <property type="entry name" value="SEC-INDEPENDENT PROTEIN TRANSLOCASE PROTEIN TATA"/>
    <property type="match status" value="1"/>
</dbReference>
<dbReference type="HAMAP" id="MF_00236">
    <property type="entry name" value="TatA_E"/>
    <property type="match status" value="1"/>
</dbReference>
<evidence type="ECO:0000256" key="5">
    <source>
        <dbReference type="ARBA" id="ARBA00022927"/>
    </source>
</evidence>
<sequence length="64" mass="7023">MELSAGKIILLLVVALLLFGAKRLPEMGRAAGHVLREFKNATNGLLNDADPKPAKKENYYISNK</sequence>
<keyword evidence="7 9" id="KW-0811">Translocation</keyword>
<keyword evidence="6 9" id="KW-1133">Transmembrane helix</keyword>
<evidence type="ECO:0000256" key="6">
    <source>
        <dbReference type="ARBA" id="ARBA00022989"/>
    </source>
</evidence>
<protein>
    <recommendedName>
        <fullName evidence="9">Sec-independent protein translocase protein TatA</fullName>
    </recommendedName>
</protein>
<dbReference type="NCBIfam" id="NF011430">
    <property type="entry name" value="PRK14861.1"/>
    <property type="match status" value="1"/>
</dbReference>
<evidence type="ECO:0000256" key="8">
    <source>
        <dbReference type="ARBA" id="ARBA00023136"/>
    </source>
</evidence>
<keyword evidence="2 9" id="KW-0813">Transport</keyword>
<dbReference type="PANTHER" id="PTHR42982">
    <property type="entry name" value="SEC-INDEPENDENT PROTEIN TRANSLOCASE PROTEIN TATA"/>
    <property type="match status" value="1"/>
</dbReference>
<dbReference type="EMBL" id="JBHSFW010000008">
    <property type="protein sequence ID" value="MFC4619368.1"/>
    <property type="molecule type" value="Genomic_DNA"/>
</dbReference>
<comment type="similarity">
    <text evidence="9">Belongs to the TatA/E family.</text>
</comment>
<name>A0ABV9GQZ4_9BACL</name>
<reference evidence="11" key="1">
    <citation type="journal article" date="2019" name="Int. J. Syst. Evol. Microbiol.">
        <title>The Global Catalogue of Microorganisms (GCM) 10K type strain sequencing project: providing services to taxonomists for standard genome sequencing and annotation.</title>
        <authorList>
            <consortium name="The Broad Institute Genomics Platform"/>
            <consortium name="The Broad Institute Genome Sequencing Center for Infectious Disease"/>
            <person name="Wu L."/>
            <person name="Ma J."/>
        </authorList>
    </citation>
    <scope>NUCLEOTIDE SEQUENCE [LARGE SCALE GENOMIC DNA]</scope>
    <source>
        <strain evidence="11">CGMCC 1.16306</strain>
    </source>
</reference>
<dbReference type="Gene3D" id="1.20.5.3310">
    <property type="match status" value="1"/>
</dbReference>
<comment type="subcellular location">
    <subcellularLocation>
        <location evidence="1 9">Cell membrane</location>
        <topology evidence="1 9">Single-pass membrane protein</topology>
    </subcellularLocation>
</comment>
<keyword evidence="8 9" id="KW-0472">Membrane</keyword>
<proteinExistence type="inferred from homology"/>
<evidence type="ECO:0000313" key="11">
    <source>
        <dbReference type="Proteomes" id="UP001596022"/>
    </source>
</evidence>
<keyword evidence="4 9" id="KW-0812">Transmembrane</keyword>
<dbReference type="Pfam" id="PF02416">
    <property type="entry name" value="TatA_B_E"/>
    <property type="match status" value="1"/>
</dbReference>
<organism evidence="10 11">
    <name type="scientific">Camelliibacillus cellulosilyticus</name>
    <dbReference type="NCBI Taxonomy" id="2174486"/>
    <lineage>
        <taxon>Bacteria</taxon>
        <taxon>Bacillati</taxon>
        <taxon>Bacillota</taxon>
        <taxon>Bacilli</taxon>
        <taxon>Bacillales</taxon>
        <taxon>Sporolactobacillaceae</taxon>
        <taxon>Camelliibacillus</taxon>
    </lineage>
</organism>
<keyword evidence="3 9" id="KW-1003">Cell membrane</keyword>
<evidence type="ECO:0000256" key="4">
    <source>
        <dbReference type="ARBA" id="ARBA00022692"/>
    </source>
</evidence>
<comment type="caution">
    <text evidence="10">The sequence shown here is derived from an EMBL/GenBank/DDBJ whole genome shotgun (WGS) entry which is preliminary data.</text>
</comment>
<evidence type="ECO:0000256" key="9">
    <source>
        <dbReference type="HAMAP-Rule" id="MF_00236"/>
    </source>
</evidence>
<comment type="subunit">
    <text evidence="9">Forms a complex with TatC.</text>
</comment>
<dbReference type="RefSeq" id="WP_376846465.1">
    <property type="nucleotide sequence ID" value="NZ_JBHSFW010000008.1"/>
</dbReference>
<dbReference type="NCBIfam" id="TIGR01411">
    <property type="entry name" value="tatAE"/>
    <property type="match status" value="1"/>
</dbReference>
<dbReference type="InterPro" id="IPR006312">
    <property type="entry name" value="TatA/E"/>
</dbReference>
<accession>A0ABV9GQZ4</accession>
<evidence type="ECO:0000256" key="7">
    <source>
        <dbReference type="ARBA" id="ARBA00023010"/>
    </source>
</evidence>
<comment type="function">
    <text evidence="9">Part of the twin-arginine translocation (Tat) system that transports large folded proteins containing a characteristic twin-arginine motif in their signal peptide across membranes. TatA could form the protein-conducting channel of the Tat system.</text>
</comment>
<evidence type="ECO:0000313" key="10">
    <source>
        <dbReference type="EMBL" id="MFC4619368.1"/>
    </source>
</evidence>
<dbReference type="InterPro" id="IPR003369">
    <property type="entry name" value="TatA/B/E"/>
</dbReference>
<gene>
    <name evidence="9 10" type="primary">tatA</name>
    <name evidence="10" type="ORF">ACFO4N_11655</name>
</gene>
<dbReference type="Proteomes" id="UP001596022">
    <property type="component" value="Unassembled WGS sequence"/>
</dbReference>
<keyword evidence="5 9" id="KW-0653">Protein transport</keyword>